<sequence>MLITNQDVSNLLKFSKEIEKNIVLIATRGIKVDTVEAIFERRKISAKKFRDSYGIPIIEYFLAVVEGEKPLGACPFMSKLVHFLMQKGITPREVFDICMGLRKSLVAFLLRKDIANPALLMDEMAMVFDANLSGVLESFTDLYDKMQENLEHAKMKNKRWQQTSQIINAINTKIIIVEDGRIILANKTFLEMLNVDNLKELYQKHTNVFYFLEGVDVYEDEYQKNIQQWIEKVHQSNKTFKTKIYNQKLKKGFVFSGNITTMQMHQTTQYIITLNNISKYILDEKILKDMLTHDELTGFRNYATFEKLLGKIIQRAQRNDIKLFLAIADIPELREINENKGRNRGDMVICEVAEDLRYLVDSHIYLARLEGSRFGILIQYENEQTAYDWCVKLFNKMEQRAEKKTLAITEVDATESISKLMVRAYALIDQANTIEDSFVLHDFQDIIEYNKLPLQSQFTDKLSKLNSIEITVFYKELPLVSNAKILSVSDERINVKLSLKQIKAVQNDMIIYFKLTLFDTVKASIQSIDIDNQTVWIDRFRFDKHSPLRRKLYRIEADKNIKAYLAAGEREDDVEVLNMNIQYIAVKIGRKRSLDINSQVYLEMQLPLRDVFKQFSSNCTVTRIEKILGGYKLVLLCHLNNENQDMLSHYIANHQRDIIHDLQL</sequence>
<dbReference type="PANTHER" id="PTHR44757:SF2">
    <property type="entry name" value="BIOFILM ARCHITECTURE MAINTENANCE PROTEIN MBAA"/>
    <property type="match status" value="1"/>
</dbReference>
<proteinExistence type="predicted"/>
<feature type="domain" description="GGDEF" evidence="2">
    <location>
        <begin position="321"/>
        <end position="443"/>
    </location>
</feature>
<reference evidence="4" key="1">
    <citation type="journal article" date="2010" name="Stand. Genomic Sci.">
        <title>Complete genome sequence of Sulfurimonas autotrophica type strain (OK10).</title>
        <authorList>
            <person name="Sikorski J."/>
            <person name="Munk C."/>
            <person name="Lapidus A."/>
            <person name="Djao O."/>
            <person name="Lucas S."/>
            <person name="Glavina Del Rio T."/>
            <person name="Nolan M."/>
            <person name="Tice H."/>
            <person name="Han C."/>
            <person name="Cheng J."/>
            <person name="Tapia R."/>
            <person name="Goodwin L."/>
            <person name="Pitluck S."/>
            <person name="Liolios K."/>
            <person name="Ivanova N."/>
            <person name="Mavromatis K."/>
            <person name="Mikhailova N."/>
            <person name="Pati A."/>
            <person name="Sims D."/>
            <person name="Meincke L."/>
            <person name="Brettin T."/>
            <person name="Detter J."/>
            <person name="Chen A."/>
            <person name="Palaniappan K."/>
            <person name="Land M."/>
            <person name="Hauser L."/>
            <person name="Chang Y."/>
            <person name="Jeffries C."/>
            <person name="Rohde M."/>
            <person name="Lang E."/>
            <person name="Spring S."/>
            <person name="Goker M."/>
            <person name="Woyke T."/>
            <person name="Bristow J."/>
            <person name="Eisen J."/>
            <person name="Markowitz V."/>
            <person name="Hugenholtz P."/>
            <person name="Kyrpides N."/>
            <person name="Klenk H."/>
        </authorList>
    </citation>
    <scope>NUCLEOTIDE SEQUENCE [LARGE SCALE GENOMIC DNA]</scope>
    <source>
        <strain evidence="4">ATCC BAA-671 / DSM 16294 / JCM 11897 / OK10</strain>
    </source>
</reference>
<dbReference type="Gene3D" id="3.30.70.270">
    <property type="match status" value="1"/>
</dbReference>
<dbReference type="SMART" id="SM00267">
    <property type="entry name" value="GGDEF"/>
    <property type="match status" value="1"/>
</dbReference>
<dbReference type="PANTHER" id="PTHR44757">
    <property type="entry name" value="DIGUANYLATE CYCLASE DGCP"/>
    <property type="match status" value="1"/>
</dbReference>
<dbReference type="InterPro" id="IPR000160">
    <property type="entry name" value="GGDEF_dom"/>
</dbReference>
<dbReference type="InterPro" id="IPR000014">
    <property type="entry name" value="PAS"/>
</dbReference>
<feature type="coiled-coil region" evidence="1">
    <location>
        <begin position="136"/>
        <end position="163"/>
    </location>
</feature>
<dbReference type="KEGG" id="sua:Saut_0888"/>
<evidence type="ECO:0000256" key="1">
    <source>
        <dbReference type="SAM" id="Coils"/>
    </source>
</evidence>
<dbReference type="InterPro" id="IPR029787">
    <property type="entry name" value="Nucleotide_cyclase"/>
</dbReference>
<keyword evidence="1" id="KW-0175">Coiled coil</keyword>
<dbReference type="InterPro" id="IPR043128">
    <property type="entry name" value="Rev_trsase/Diguanyl_cyclase"/>
</dbReference>
<dbReference type="HOGENOM" id="CLU_413264_0_0_7"/>
<dbReference type="PROSITE" id="PS50887">
    <property type="entry name" value="GGDEF"/>
    <property type="match status" value="1"/>
</dbReference>
<dbReference type="eggNOG" id="COG3706">
    <property type="taxonomic scope" value="Bacteria"/>
</dbReference>
<evidence type="ECO:0000313" key="3">
    <source>
        <dbReference type="EMBL" id="ADN08937.1"/>
    </source>
</evidence>
<dbReference type="Pfam" id="PF00990">
    <property type="entry name" value="GGDEF"/>
    <property type="match status" value="1"/>
</dbReference>
<evidence type="ECO:0000259" key="2">
    <source>
        <dbReference type="PROSITE" id="PS50887"/>
    </source>
</evidence>
<dbReference type="Gene3D" id="3.30.450.20">
    <property type="entry name" value="PAS domain"/>
    <property type="match status" value="1"/>
</dbReference>
<dbReference type="STRING" id="563040.Saut_0888"/>
<dbReference type="EMBL" id="CP002205">
    <property type="protein sequence ID" value="ADN08937.1"/>
    <property type="molecule type" value="Genomic_DNA"/>
</dbReference>
<dbReference type="NCBIfam" id="TIGR00254">
    <property type="entry name" value="GGDEF"/>
    <property type="match status" value="1"/>
</dbReference>
<dbReference type="Pfam" id="PF13188">
    <property type="entry name" value="PAS_8"/>
    <property type="match status" value="1"/>
</dbReference>
<protein>
    <submittedName>
        <fullName evidence="3">Diguanylate cyclase</fullName>
    </submittedName>
</protein>
<evidence type="ECO:0000313" key="4">
    <source>
        <dbReference type="Proteomes" id="UP000007803"/>
    </source>
</evidence>
<keyword evidence="4" id="KW-1185">Reference proteome</keyword>
<dbReference type="AlphaFoldDB" id="E0URJ3"/>
<name>E0URJ3_SULAO</name>
<accession>E0URJ3</accession>
<gene>
    <name evidence="3" type="ordered locus">Saut_0888</name>
</gene>
<organism evidence="3 4">
    <name type="scientific">Sulfurimonas autotrophica (strain ATCC BAA-671 / DSM 16294 / JCM 11897 / OK10)</name>
    <dbReference type="NCBI Taxonomy" id="563040"/>
    <lineage>
        <taxon>Bacteria</taxon>
        <taxon>Pseudomonadati</taxon>
        <taxon>Campylobacterota</taxon>
        <taxon>Epsilonproteobacteria</taxon>
        <taxon>Campylobacterales</taxon>
        <taxon>Sulfurimonadaceae</taxon>
        <taxon>Sulfurimonas</taxon>
    </lineage>
</organism>
<dbReference type="InterPro" id="IPR052155">
    <property type="entry name" value="Biofilm_reg_signaling"/>
</dbReference>
<dbReference type="SUPFAM" id="SSF55073">
    <property type="entry name" value="Nucleotide cyclase"/>
    <property type="match status" value="1"/>
</dbReference>
<dbReference type="Proteomes" id="UP000007803">
    <property type="component" value="Chromosome"/>
</dbReference>